<sequence length="408" mass="45794">MTTIVPTSEEDPVLAVVRYVSEQAWADAGPEVAEPEVKRLCDEAEQCMAGARWFDLVSLMLTSADVILSKVSDKDLECIFTVICNVVTKSESPDEGQMAKLICGKVTQQPSDKPALRLKILFNLYNLLEDPYSRFSVYLSALNLAINGKVTEHVLPSFKQIECFLKEWNIGVSDQRQLFLTISNVLKEHKSLAKESFKFLTKYLATFSGEDAHVLSEAKEEAVHTIVEFVKTPDMFQCDLLDMPAVAQLEKDAKHALAYQLLKIFLTQRLDAYLEFQAANSTLLKSYGLVHEDCITKMRLISLVDLGSDESGRIPYSLIRDTLQINDDEVEPWVVKAITAKLMDCKMDQMNEVVIVTRSTQRVFGKEQWHTLKTKLASWRGNIANVISTVQANRSAEDGAQAAQGMVR</sequence>
<evidence type="ECO:0000256" key="3">
    <source>
        <dbReference type="ARBA" id="ARBA00022540"/>
    </source>
</evidence>
<dbReference type="SUPFAM" id="SSF46785">
    <property type="entry name" value="Winged helix' DNA-binding domain"/>
    <property type="match status" value="1"/>
</dbReference>
<dbReference type="InterPro" id="IPR027528">
    <property type="entry name" value="eIF3m"/>
</dbReference>
<dbReference type="InterPro" id="IPR040750">
    <property type="entry name" value="eIF3m_C_helix"/>
</dbReference>
<dbReference type="InterPro" id="IPR000717">
    <property type="entry name" value="PCI_dom"/>
</dbReference>
<feature type="domain" description="PCI" evidence="6">
    <location>
        <begin position="195"/>
        <end position="361"/>
    </location>
</feature>
<dbReference type="Pfam" id="PF18005">
    <property type="entry name" value="eIF3m_C_helix"/>
    <property type="match status" value="1"/>
</dbReference>
<evidence type="ECO:0000313" key="7">
    <source>
        <dbReference type="EMBL" id="KAK9924912.1"/>
    </source>
</evidence>
<dbReference type="GO" id="GO:0003743">
    <property type="term" value="F:translation initiation factor activity"/>
    <property type="evidence" value="ECO:0007669"/>
    <property type="project" value="UniProtKB-UniRule"/>
</dbReference>
<keyword evidence="2 5" id="KW-0963">Cytoplasm</keyword>
<dbReference type="EMBL" id="JBEDUW010000006">
    <property type="protein sequence ID" value="KAK9924912.1"/>
    <property type="molecule type" value="Genomic_DNA"/>
</dbReference>
<dbReference type="SMART" id="SM00088">
    <property type="entry name" value="PINT"/>
    <property type="match status" value="1"/>
</dbReference>
<evidence type="ECO:0000256" key="5">
    <source>
        <dbReference type="HAMAP-Rule" id="MF_03012"/>
    </source>
</evidence>
<evidence type="ECO:0000256" key="2">
    <source>
        <dbReference type="ARBA" id="ARBA00022490"/>
    </source>
</evidence>
<keyword evidence="4 5" id="KW-0648">Protein biosynthesis</keyword>
<gene>
    <name evidence="7" type="ORF">M0R45_033253</name>
</gene>
<keyword evidence="3 5" id="KW-0396">Initiation factor</keyword>
<comment type="subcellular location">
    <subcellularLocation>
        <location evidence="5">Cytoplasm</location>
    </subcellularLocation>
</comment>
<organism evidence="7 8">
    <name type="scientific">Rubus argutus</name>
    <name type="common">Southern blackberry</name>
    <dbReference type="NCBI Taxonomy" id="59490"/>
    <lineage>
        <taxon>Eukaryota</taxon>
        <taxon>Viridiplantae</taxon>
        <taxon>Streptophyta</taxon>
        <taxon>Embryophyta</taxon>
        <taxon>Tracheophyta</taxon>
        <taxon>Spermatophyta</taxon>
        <taxon>Magnoliopsida</taxon>
        <taxon>eudicotyledons</taxon>
        <taxon>Gunneridae</taxon>
        <taxon>Pentapetalae</taxon>
        <taxon>rosids</taxon>
        <taxon>fabids</taxon>
        <taxon>Rosales</taxon>
        <taxon>Rosaceae</taxon>
        <taxon>Rosoideae</taxon>
        <taxon>Rosoideae incertae sedis</taxon>
        <taxon>Rubus</taxon>
    </lineage>
</organism>
<dbReference type="GO" id="GO:0071541">
    <property type="term" value="C:eukaryotic translation initiation factor 3 complex, eIF3m"/>
    <property type="evidence" value="ECO:0007669"/>
    <property type="project" value="UniProtKB-UniRule"/>
</dbReference>
<dbReference type="GO" id="GO:0016282">
    <property type="term" value="C:eukaryotic 43S preinitiation complex"/>
    <property type="evidence" value="ECO:0007669"/>
    <property type="project" value="UniProtKB-UniRule"/>
</dbReference>
<dbReference type="PROSITE" id="PS50250">
    <property type="entry name" value="PCI"/>
    <property type="match status" value="1"/>
</dbReference>
<comment type="similarity">
    <text evidence="5">Belongs to the eIF-3 subunit M family.</text>
</comment>
<evidence type="ECO:0000259" key="6">
    <source>
        <dbReference type="PROSITE" id="PS50250"/>
    </source>
</evidence>
<evidence type="ECO:0000256" key="4">
    <source>
        <dbReference type="ARBA" id="ARBA00022917"/>
    </source>
</evidence>
<comment type="function">
    <text evidence="5">Component of the eukaryotic translation initiation factor 3 (eIF-3) complex, which is involved in protein synthesis of a specialized repertoire of mRNAs and, together with other initiation factors, stimulates binding of mRNA and methionyl-tRNAi to the 40S ribosome. The eIF-3 complex specifically targets and initiates translation of a subset of mRNAs involved in cell proliferation.</text>
</comment>
<dbReference type="HAMAP" id="MF_03012">
    <property type="entry name" value="eIF3m"/>
    <property type="match status" value="1"/>
</dbReference>
<accession>A0AAW1WKL8</accession>
<protein>
    <recommendedName>
        <fullName evidence="5">Eukaryotic translation initiation factor 3 subunit M</fullName>
        <shortName evidence="5">eIF3m</shortName>
    </recommendedName>
</protein>
<dbReference type="Proteomes" id="UP001457282">
    <property type="component" value="Unassembled WGS sequence"/>
</dbReference>
<name>A0AAW1WKL8_RUBAR</name>
<keyword evidence="8" id="KW-1185">Reference proteome</keyword>
<dbReference type="PANTHER" id="PTHR15350">
    <property type="entry name" value="COP9 SIGNALOSOME COMPLEX SUBUNIT 7/DENDRITIC CELL PROTEIN GA17"/>
    <property type="match status" value="1"/>
</dbReference>
<evidence type="ECO:0000313" key="8">
    <source>
        <dbReference type="Proteomes" id="UP001457282"/>
    </source>
</evidence>
<comment type="subunit">
    <text evidence="5">Component of the eukaryotic translation initiation factor 3 (eIF-3) complex.</text>
</comment>
<comment type="similarity">
    <text evidence="1">Belongs to the CSN7/EIF3M family. CSN7 subfamily.</text>
</comment>
<dbReference type="GO" id="GO:0033290">
    <property type="term" value="C:eukaryotic 48S preinitiation complex"/>
    <property type="evidence" value="ECO:0007669"/>
    <property type="project" value="UniProtKB-UniRule"/>
</dbReference>
<dbReference type="AlphaFoldDB" id="A0AAW1WKL8"/>
<dbReference type="Pfam" id="PF01399">
    <property type="entry name" value="PCI"/>
    <property type="match status" value="1"/>
</dbReference>
<proteinExistence type="inferred from homology"/>
<evidence type="ECO:0000256" key="1">
    <source>
        <dbReference type="ARBA" id="ARBA00008482"/>
    </source>
</evidence>
<dbReference type="PANTHER" id="PTHR15350:SF2">
    <property type="entry name" value="EUKARYOTIC TRANSLATION INITIATION FACTOR 3 SUBUNIT M"/>
    <property type="match status" value="1"/>
</dbReference>
<comment type="caution">
    <text evidence="7">The sequence shown here is derived from an EMBL/GenBank/DDBJ whole genome shotgun (WGS) entry which is preliminary data.</text>
</comment>
<dbReference type="InterPro" id="IPR036390">
    <property type="entry name" value="WH_DNA-bd_sf"/>
</dbReference>
<reference evidence="7 8" key="1">
    <citation type="journal article" date="2023" name="G3 (Bethesda)">
        <title>A chromosome-length genome assembly and annotation of blackberry (Rubus argutus, cv. 'Hillquist').</title>
        <authorList>
            <person name="Bruna T."/>
            <person name="Aryal R."/>
            <person name="Dudchenko O."/>
            <person name="Sargent D.J."/>
            <person name="Mead D."/>
            <person name="Buti M."/>
            <person name="Cavallini A."/>
            <person name="Hytonen T."/>
            <person name="Andres J."/>
            <person name="Pham M."/>
            <person name="Weisz D."/>
            <person name="Mascagni F."/>
            <person name="Usai G."/>
            <person name="Natali L."/>
            <person name="Bassil N."/>
            <person name="Fernandez G.E."/>
            <person name="Lomsadze A."/>
            <person name="Armour M."/>
            <person name="Olukolu B."/>
            <person name="Poorten T."/>
            <person name="Britton C."/>
            <person name="Davik J."/>
            <person name="Ashrafi H."/>
            <person name="Aiden E.L."/>
            <person name="Borodovsky M."/>
            <person name="Worthington M."/>
        </authorList>
    </citation>
    <scope>NUCLEOTIDE SEQUENCE [LARGE SCALE GENOMIC DNA]</scope>
    <source>
        <strain evidence="7">PI 553951</strain>
    </source>
</reference>
<dbReference type="GO" id="GO:0001732">
    <property type="term" value="P:formation of cytoplasmic translation initiation complex"/>
    <property type="evidence" value="ECO:0007669"/>
    <property type="project" value="UniProtKB-UniRule"/>
</dbReference>
<dbReference type="InterPro" id="IPR045237">
    <property type="entry name" value="COPS7/eIF3m"/>
</dbReference>